<keyword evidence="3" id="KW-1185">Reference proteome</keyword>
<dbReference type="AlphaFoldDB" id="A0A3R8JM11"/>
<accession>A0A3R8JM11</accession>
<keyword evidence="1" id="KW-0472">Membrane</keyword>
<dbReference type="RefSeq" id="WP_125127493.1">
    <property type="nucleotide sequence ID" value="NZ_RHJS01000002.1"/>
</dbReference>
<keyword evidence="1" id="KW-1133">Transmembrane helix</keyword>
<feature type="transmembrane region" description="Helical" evidence="1">
    <location>
        <begin position="20"/>
        <end position="41"/>
    </location>
</feature>
<gene>
    <name evidence="2" type="ORF">EBB54_11430</name>
</gene>
<evidence type="ECO:0000313" key="3">
    <source>
        <dbReference type="Proteomes" id="UP000274920"/>
    </source>
</evidence>
<keyword evidence="1" id="KW-0812">Transmembrane</keyword>
<dbReference type="Proteomes" id="UP000274920">
    <property type="component" value="Unassembled WGS sequence"/>
</dbReference>
<reference evidence="2" key="1">
    <citation type="submission" date="2018-10" db="EMBL/GenBank/DDBJ databases">
        <title>Schaedlerella arabinophila gen. nov. sp. nov., isolated from the mouse intestinal tract and comparative analysis with the genome of the closely related altered Schaedler flora strain ASF502.</title>
        <authorList>
            <person name="Miyake S."/>
            <person name="Soh M."/>
            <person name="Seedorf H."/>
        </authorList>
    </citation>
    <scope>NUCLEOTIDE SEQUENCE [LARGE SCALE GENOMIC DNA]</scope>
    <source>
        <strain evidence="2">DSM 106076</strain>
    </source>
</reference>
<organism evidence="2 3">
    <name type="scientific">Schaedlerella arabinosiphila</name>
    <dbReference type="NCBI Taxonomy" id="2044587"/>
    <lineage>
        <taxon>Bacteria</taxon>
        <taxon>Bacillati</taxon>
        <taxon>Bacillota</taxon>
        <taxon>Clostridia</taxon>
        <taxon>Lachnospirales</taxon>
        <taxon>Lachnospiraceae</taxon>
        <taxon>Schaedlerella</taxon>
    </lineage>
</organism>
<evidence type="ECO:0000256" key="1">
    <source>
        <dbReference type="SAM" id="Phobius"/>
    </source>
</evidence>
<feature type="transmembrane region" description="Helical" evidence="1">
    <location>
        <begin position="47"/>
        <end position="67"/>
    </location>
</feature>
<sequence length="192" mass="21443">MIKCEKGTPGYLREKLKIEILRTVIYFAIVTAVFLLGYSQTHSKKNLLTVVAVVGCLPACKALVGVITRIPYKTVDQALADEVASKSAHLTVIYDLVVTSTEKIMPIDCMVISHEKVFGYTSSKKTDPQETASYLRKMLQKNDLPQVSVKLYDQYKSFLSIVEGLENIAAVEKADTREEERQIAHVIMTLSL</sequence>
<protein>
    <submittedName>
        <fullName evidence="2">Uncharacterized protein</fullName>
    </submittedName>
</protein>
<proteinExistence type="predicted"/>
<name>A0A3R8JM11_9FIRM</name>
<comment type="caution">
    <text evidence="2">The sequence shown here is derived from an EMBL/GenBank/DDBJ whole genome shotgun (WGS) entry which is preliminary data.</text>
</comment>
<dbReference type="EMBL" id="RHJS01000002">
    <property type="protein sequence ID" value="RRK31914.1"/>
    <property type="molecule type" value="Genomic_DNA"/>
</dbReference>
<evidence type="ECO:0000313" key="2">
    <source>
        <dbReference type="EMBL" id="RRK31914.1"/>
    </source>
</evidence>